<gene>
    <name evidence="3 7" type="primary">coaBC</name>
    <name evidence="7" type="ORF">TCT1_35760</name>
</gene>
<dbReference type="SUPFAM" id="SSF52507">
    <property type="entry name" value="Homo-oligomeric flavin-containing Cys decarboxylases, HFCD"/>
    <property type="match status" value="1"/>
</dbReference>
<dbReference type="EC" id="4.1.1.36" evidence="3"/>
<comment type="function">
    <text evidence="4">Catalyzes two steps in the biosynthesis of coenzyme A. In the first step cysteine is conjugated to 4'-phosphopantothenate to form 4-phosphopantothenoylcysteine, in the latter compound is decarboxylated to form 4'-phosphopantotheine.</text>
</comment>
<dbReference type="EC" id="6.3.2.5" evidence="3"/>
<protein>
    <recommendedName>
        <fullName evidence="3">Coenzyme A biosynthesis bifunctional protein CoaBC</fullName>
    </recommendedName>
    <alternativeName>
        <fullName evidence="3">DNA/pantothenate metabolism flavoprotein</fullName>
    </alternativeName>
    <alternativeName>
        <fullName evidence="3">Phosphopantothenoylcysteine synthetase/decarboxylase</fullName>
        <shortName evidence="3">PPCS-PPCDC</shortName>
    </alternativeName>
    <domain>
        <recommendedName>
            <fullName evidence="3">Phosphopantothenoylcysteine decarboxylase</fullName>
            <shortName evidence="3">PPC decarboxylase</shortName>
            <shortName evidence="3">PPC-DC</shortName>
            <ecNumber evidence="3">4.1.1.36</ecNumber>
        </recommendedName>
        <alternativeName>
            <fullName evidence="3">CoaC</fullName>
        </alternativeName>
    </domain>
    <domain>
        <recommendedName>
            <fullName evidence="3">Phosphopantothenate--cysteine ligase</fullName>
            <ecNumber evidence="3">6.3.2.5</ecNumber>
        </recommendedName>
        <alternativeName>
            <fullName evidence="3">CoaB</fullName>
        </alternativeName>
        <alternativeName>
            <fullName evidence="3">Phosphopantothenoylcysteine synthetase</fullName>
            <shortName evidence="3">PPC synthetase</shortName>
            <shortName evidence="3">PPC-S</shortName>
        </alternativeName>
    </domain>
</protein>
<feature type="binding site" evidence="3">
    <location>
        <position position="295"/>
    </location>
    <ligand>
        <name>CTP</name>
        <dbReference type="ChEBI" id="CHEBI:37563"/>
    </ligand>
</feature>
<feature type="domain" description="Flavoprotein" evidence="5">
    <location>
        <begin position="12"/>
        <end position="185"/>
    </location>
</feature>
<evidence type="ECO:0000259" key="5">
    <source>
        <dbReference type="Pfam" id="PF02441"/>
    </source>
</evidence>
<keyword evidence="3 4" id="KW-0285">Flavoprotein</keyword>
<accession>A0ABM8K2D2</accession>
<comment type="cofactor">
    <cofactor evidence="3">
        <name>FMN</name>
        <dbReference type="ChEBI" id="CHEBI:58210"/>
    </cofactor>
    <text evidence="3">Binds 1 FMN per subunit.</text>
</comment>
<dbReference type="Gene3D" id="3.40.50.10300">
    <property type="entry name" value="CoaB-like"/>
    <property type="match status" value="1"/>
</dbReference>
<evidence type="ECO:0000313" key="8">
    <source>
        <dbReference type="Proteomes" id="UP001529514"/>
    </source>
</evidence>
<keyword evidence="3 4" id="KW-0288">FMN</keyword>
<comment type="function">
    <text evidence="3">Catalyzes two sequential steps in the biosynthesis of coenzyme A. In the first step cysteine is conjugated to 4'-phosphopantothenate to form 4-phosphopantothenoylcysteine. In the second step the latter compound is decarboxylated to form 4'-phosphopantotheine.</text>
</comment>
<proteinExistence type="inferred from homology"/>
<organism evidence="7 8">
    <name type="scientific">Xenorhabdus taiwanensis</name>
    <dbReference type="NCBI Taxonomy" id="3085177"/>
    <lineage>
        <taxon>Bacteria</taxon>
        <taxon>Pseudomonadati</taxon>
        <taxon>Pseudomonadota</taxon>
        <taxon>Gammaproteobacteria</taxon>
        <taxon>Enterobacterales</taxon>
        <taxon>Morganellaceae</taxon>
        <taxon>Xenorhabdus</taxon>
    </lineage>
</organism>
<dbReference type="Pfam" id="PF04127">
    <property type="entry name" value="DFP"/>
    <property type="match status" value="1"/>
</dbReference>
<dbReference type="Gene3D" id="3.40.50.1950">
    <property type="entry name" value="Flavin prenyltransferase-like"/>
    <property type="match status" value="1"/>
</dbReference>
<evidence type="ECO:0000256" key="4">
    <source>
        <dbReference type="RuleBase" id="RU364078"/>
    </source>
</evidence>
<evidence type="ECO:0000256" key="2">
    <source>
        <dbReference type="ARBA" id="ARBA00023239"/>
    </source>
</evidence>
<dbReference type="InterPro" id="IPR005252">
    <property type="entry name" value="CoaBC"/>
</dbReference>
<evidence type="ECO:0000313" key="7">
    <source>
        <dbReference type="EMBL" id="BET98655.1"/>
    </source>
</evidence>
<keyword evidence="3 4" id="KW-0436">Ligase</keyword>
<feature type="binding site" evidence="3">
    <location>
        <position position="348"/>
    </location>
    <ligand>
        <name>CTP</name>
        <dbReference type="ChEBI" id="CHEBI:37563"/>
    </ligand>
</feature>
<evidence type="ECO:0000256" key="1">
    <source>
        <dbReference type="ARBA" id="ARBA00022793"/>
    </source>
</evidence>
<dbReference type="InterPro" id="IPR003382">
    <property type="entry name" value="Flavoprotein"/>
</dbReference>
<sequence length="409" mass="44184">MTGFSGNPLSGKQIVLGISGGIAAYKTAELVRRLRDRGAQVRVVMTPAAEAFITPLTLQAVSGHPVSDDLLDPAAEAAMGHIELAKWADLIILAPATADLLARLAAGMANDLVTTICLASSASIAVAPAMNQQMYRAQATQHNLKVLKERNVLIWGPAEGSQACGDVGPGRMLEPMTIVERAIQHFNTEQNLSGLHITITAGPTREALDPVRFISNHSSGKMGFSIAQAATEHGAEVTLITGPVNLPTPQGVKRIDVNSALEMYEQVKATVTSQHIFIGCAAVSDYRFKQIATEKIKKQGDEITFTLVKNPDIVANVAAMEENRPFVVGFAAETQNVEEYARGKLQQKNLDLICANDVSLAGHGFNSDTNALHLFWRDGSVQLPHSGKLQLSHRLLDEILKRYDEKNRR</sequence>
<comment type="similarity">
    <text evidence="3 4">In the N-terminal section; belongs to the HFCD (homo-oligomeric flavin containing Cys decarboxylase) superfamily.</text>
</comment>
<feature type="binding site" evidence="3">
    <location>
        <begin position="279"/>
        <end position="281"/>
    </location>
    <ligand>
        <name>CTP</name>
        <dbReference type="ChEBI" id="CHEBI:37563"/>
    </ligand>
</feature>
<evidence type="ECO:0000259" key="6">
    <source>
        <dbReference type="Pfam" id="PF04127"/>
    </source>
</evidence>
<feature type="binding site" evidence="3">
    <location>
        <position position="344"/>
    </location>
    <ligand>
        <name>CTP</name>
        <dbReference type="ChEBI" id="CHEBI:37563"/>
    </ligand>
</feature>
<feature type="region of interest" description="Phosphopantothenoylcysteine decarboxylase" evidence="3">
    <location>
        <begin position="1"/>
        <end position="196"/>
    </location>
</feature>
<comment type="catalytic activity">
    <reaction evidence="3 4">
        <text>(R)-4'-phosphopantothenate + L-cysteine + CTP = N-[(R)-4-phosphopantothenoyl]-L-cysteine + CMP + diphosphate + H(+)</text>
        <dbReference type="Rhea" id="RHEA:19397"/>
        <dbReference type="ChEBI" id="CHEBI:10986"/>
        <dbReference type="ChEBI" id="CHEBI:15378"/>
        <dbReference type="ChEBI" id="CHEBI:33019"/>
        <dbReference type="ChEBI" id="CHEBI:35235"/>
        <dbReference type="ChEBI" id="CHEBI:37563"/>
        <dbReference type="ChEBI" id="CHEBI:59458"/>
        <dbReference type="ChEBI" id="CHEBI:60377"/>
        <dbReference type="EC" id="6.3.2.5"/>
    </reaction>
</comment>
<keyword evidence="3" id="KW-0460">Magnesium</keyword>
<feature type="binding site" evidence="3">
    <location>
        <position position="285"/>
    </location>
    <ligand>
        <name>CTP</name>
        <dbReference type="ChEBI" id="CHEBI:37563"/>
    </ligand>
</feature>
<dbReference type="GO" id="GO:0016874">
    <property type="term" value="F:ligase activity"/>
    <property type="evidence" value="ECO:0007669"/>
    <property type="project" value="UniProtKB-KW"/>
</dbReference>
<keyword evidence="2 3" id="KW-0456">Lyase</keyword>
<comment type="pathway">
    <text evidence="3 4">Cofactor biosynthesis; coenzyme A biosynthesis; CoA from (R)-pantothenate: step 2/5.</text>
</comment>
<comment type="similarity">
    <text evidence="3 4">In the C-terminal section; belongs to the PPC synthetase family.</text>
</comment>
<dbReference type="HAMAP" id="MF_02225">
    <property type="entry name" value="CoaBC"/>
    <property type="match status" value="1"/>
</dbReference>
<feature type="domain" description="DNA/pantothenate metabolism flavoprotein C-terminal" evidence="6">
    <location>
        <begin position="192"/>
        <end position="401"/>
    </location>
</feature>
<dbReference type="RefSeq" id="WP_374052098.1">
    <property type="nucleotide sequence ID" value="NZ_AP028978.1"/>
</dbReference>
<feature type="binding site" evidence="3">
    <location>
        <position position="330"/>
    </location>
    <ligand>
        <name>CTP</name>
        <dbReference type="ChEBI" id="CHEBI:37563"/>
    </ligand>
</feature>
<keyword evidence="8" id="KW-1185">Reference proteome</keyword>
<dbReference type="Proteomes" id="UP001529514">
    <property type="component" value="Chromosome"/>
</dbReference>
<dbReference type="InterPro" id="IPR035929">
    <property type="entry name" value="CoaB-like_sf"/>
</dbReference>
<dbReference type="PANTHER" id="PTHR14359:SF6">
    <property type="entry name" value="PHOSPHOPANTOTHENOYLCYSTEINE DECARBOXYLASE"/>
    <property type="match status" value="1"/>
</dbReference>
<dbReference type="EMBL" id="AP028978">
    <property type="protein sequence ID" value="BET98655.1"/>
    <property type="molecule type" value="Genomic_DNA"/>
</dbReference>
<keyword evidence="3" id="KW-0511">Multifunctional enzyme</keyword>
<comment type="pathway">
    <text evidence="3 4">Cofactor biosynthesis; coenzyme A biosynthesis; CoA from (R)-pantothenate: step 3/5.</text>
</comment>
<keyword evidence="1 3" id="KW-0210">Decarboxylase</keyword>
<keyword evidence="3" id="KW-0479">Metal-binding</keyword>
<comment type="cofactor">
    <cofactor evidence="3">
        <name>Mg(2+)</name>
        <dbReference type="ChEBI" id="CHEBI:18420"/>
    </cofactor>
</comment>
<feature type="active site" description="Proton donor" evidence="3">
    <location>
        <position position="164"/>
    </location>
</feature>
<dbReference type="InterPro" id="IPR036551">
    <property type="entry name" value="Flavin_trans-like"/>
</dbReference>
<feature type="binding site" evidence="3">
    <location>
        <begin position="311"/>
        <end position="314"/>
    </location>
    <ligand>
        <name>CTP</name>
        <dbReference type="ChEBI" id="CHEBI:37563"/>
    </ligand>
</feature>
<reference evidence="7 8" key="1">
    <citation type="submission" date="2023-10" db="EMBL/GenBank/DDBJ databases">
        <title>Xenorhabdus taiwanensis sp. nov., a symbiotic bacterium associated with the entomopathogenic nematode Steinernema taiwanensis.</title>
        <authorList>
            <person name="Tseng C.T."/>
            <person name="Shu H.Y."/>
            <person name="Chen M.H."/>
            <person name="Fang Y.J."/>
            <person name="Wu T.L."/>
            <person name="Lin Y.C."/>
            <person name="Huang C.J."/>
        </authorList>
    </citation>
    <scope>NUCLEOTIDE SEQUENCE [LARGE SCALE GENOMIC DNA]</scope>
    <source>
        <strain evidence="7 8">TCT-1</strain>
    </source>
</reference>
<dbReference type="InterPro" id="IPR007085">
    <property type="entry name" value="DNA/pantothenate-metab_flavo_C"/>
</dbReference>
<dbReference type="NCBIfam" id="TIGR00521">
    <property type="entry name" value="coaBC_dfp"/>
    <property type="match status" value="1"/>
</dbReference>
<dbReference type="Pfam" id="PF02441">
    <property type="entry name" value="Flavoprotein"/>
    <property type="match status" value="1"/>
</dbReference>
<comment type="catalytic activity">
    <reaction evidence="3 4">
        <text>N-[(R)-4-phosphopantothenoyl]-L-cysteine + H(+) = (R)-4'-phosphopantetheine + CO2</text>
        <dbReference type="Rhea" id="RHEA:16793"/>
        <dbReference type="ChEBI" id="CHEBI:15378"/>
        <dbReference type="ChEBI" id="CHEBI:16526"/>
        <dbReference type="ChEBI" id="CHEBI:59458"/>
        <dbReference type="ChEBI" id="CHEBI:61723"/>
        <dbReference type="EC" id="4.1.1.36"/>
    </reaction>
</comment>
<dbReference type="PANTHER" id="PTHR14359">
    <property type="entry name" value="HOMO-OLIGOMERIC FLAVIN CONTAINING CYS DECARBOXYLASE FAMILY"/>
    <property type="match status" value="1"/>
</dbReference>
<name>A0ABM8K2D2_9GAMM</name>
<dbReference type="SUPFAM" id="SSF102645">
    <property type="entry name" value="CoaB-like"/>
    <property type="match status" value="1"/>
</dbReference>
<evidence type="ECO:0000256" key="3">
    <source>
        <dbReference type="HAMAP-Rule" id="MF_02225"/>
    </source>
</evidence>
<feature type="region of interest" description="Phosphopantothenate--cysteine ligase" evidence="3">
    <location>
        <begin position="197"/>
        <end position="409"/>
    </location>
</feature>